<dbReference type="InterPro" id="IPR020610">
    <property type="entry name" value="Thiolase_AS"/>
</dbReference>
<feature type="active site" description="Proton acceptor" evidence="5">
    <location>
        <position position="420"/>
    </location>
</feature>
<dbReference type="SUPFAM" id="SSF53901">
    <property type="entry name" value="Thiolase-like"/>
    <property type="match status" value="2"/>
</dbReference>
<keyword evidence="3 6" id="KW-0808">Transferase</keyword>
<dbReference type="InterPro" id="IPR020617">
    <property type="entry name" value="Thiolase_C"/>
</dbReference>
<dbReference type="PIRSF" id="PIRSF000429">
    <property type="entry name" value="Ac-CoA_Ac_transf"/>
    <property type="match status" value="1"/>
</dbReference>
<evidence type="ECO:0000313" key="10">
    <source>
        <dbReference type="Proteomes" id="UP000037784"/>
    </source>
</evidence>
<feature type="domain" description="Thiolase C-terminal" evidence="8">
    <location>
        <begin position="311"/>
        <end position="432"/>
    </location>
</feature>
<gene>
    <name evidence="9" type="ORF">ARMA_0657</name>
</gene>
<keyword evidence="10" id="KW-1185">Reference proteome</keyword>
<comment type="caution">
    <text evidence="9">The sequence shown here is derived from an EMBL/GenBank/DDBJ whole genome shotgun (WGS) entry which is preliminary data.</text>
</comment>
<evidence type="ECO:0000256" key="6">
    <source>
        <dbReference type="RuleBase" id="RU003557"/>
    </source>
</evidence>
<evidence type="ECO:0000256" key="1">
    <source>
        <dbReference type="ARBA" id="ARBA00010982"/>
    </source>
</evidence>
<dbReference type="PANTHER" id="PTHR18919:SF107">
    <property type="entry name" value="ACETYL-COA ACETYLTRANSFERASE, CYTOSOLIC"/>
    <property type="match status" value="1"/>
</dbReference>
<dbReference type="AlphaFoldDB" id="A0A0N0RFG7"/>
<dbReference type="EMBL" id="BBZA01000038">
    <property type="protein sequence ID" value="GAP62234.1"/>
    <property type="molecule type" value="Genomic_DNA"/>
</dbReference>
<dbReference type="FunFam" id="3.40.47.10:FF:000010">
    <property type="entry name" value="Acetyl-CoA acetyltransferase (Thiolase)"/>
    <property type="match status" value="1"/>
</dbReference>
<accession>A0A0N0RFG7</accession>
<reference evidence="10" key="2">
    <citation type="submission" date="2015-08" db="EMBL/GenBank/DDBJ databases">
        <title>Draft Genome Sequence of a Heterotrophic Facultative Anaerobic Bacterium Ardenticatena maritima Strain 110S.</title>
        <authorList>
            <person name="Kawaichi S."/>
            <person name="Yoshida T."/>
            <person name="Sako Y."/>
            <person name="Nakamura R."/>
        </authorList>
    </citation>
    <scope>NUCLEOTIDE SEQUENCE [LARGE SCALE GENOMIC DNA]</scope>
    <source>
        <strain evidence="10">110S</strain>
    </source>
</reference>
<dbReference type="CDD" id="cd00751">
    <property type="entry name" value="thiolase"/>
    <property type="match status" value="1"/>
</dbReference>
<sequence length="436" mass="46210">MKKTIAGGRWWAILQFAASGYNRPAPNANSKKEARTMPSLNPKDIVILDGARTPVGTFLGSLRSITPTDLGAIAARAALERSGVPADAIDAVFVGNVIQSARDTAYIARHVGLKAGVPIETPALTVNRLCGSGQEAIVQGAKALMLGEATFVLAGGAENMSMSPYALRGVREGWKLDAAQVEDMLWAALTDYYCGCAMADTAENVAEKYGITREEADEFALLSHQRAAAARESGRLAKEIVPVEVRDRKGRPVLVEHDEHIRPDTSLEKLARLPARFRENGRVTAGNASGMNDAACMLVLTTWEAAQAHGLKPLGRLVSWGTAGVDPAYMGMGPVPASKMALERAGLTLDQMDVVEVNEAFATQYLAVERELGLDREKTNPNGGGISIGHPLGATGARVTLTALYELRERGGRYGLATMCIGGGQGIAAIVEYLGA</sequence>
<dbReference type="Pfam" id="PF02803">
    <property type="entry name" value="Thiolase_C"/>
    <property type="match status" value="1"/>
</dbReference>
<evidence type="ECO:0000256" key="4">
    <source>
        <dbReference type="ARBA" id="ARBA00023315"/>
    </source>
</evidence>
<dbReference type="InterPro" id="IPR020616">
    <property type="entry name" value="Thiolase_N"/>
</dbReference>
<protein>
    <recommendedName>
        <fullName evidence="2">acetyl-CoA C-acetyltransferase</fullName>
        <ecNumber evidence="2">2.3.1.9</ecNumber>
    </recommendedName>
</protein>
<evidence type="ECO:0000256" key="2">
    <source>
        <dbReference type="ARBA" id="ARBA00012705"/>
    </source>
</evidence>
<feature type="domain" description="Thiolase N-terminal" evidence="7">
    <location>
        <begin position="45"/>
        <end position="302"/>
    </location>
</feature>
<evidence type="ECO:0000259" key="7">
    <source>
        <dbReference type="Pfam" id="PF00108"/>
    </source>
</evidence>
<dbReference type="EC" id="2.3.1.9" evidence="2"/>
<proteinExistence type="inferred from homology"/>
<evidence type="ECO:0000259" key="8">
    <source>
        <dbReference type="Pfam" id="PF02803"/>
    </source>
</evidence>
<dbReference type="GO" id="GO:0006635">
    <property type="term" value="P:fatty acid beta-oxidation"/>
    <property type="evidence" value="ECO:0007669"/>
    <property type="project" value="TreeGrafter"/>
</dbReference>
<dbReference type="PROSITE" id="PS00099">
    <property type="entry name" value="THIOLASE_3"/>
    <property type="match status" value="1"/>
</dbReference>
<organism evidence="9 10">
    <name type="scientific">Ardenticatena maritima</name>
    <dbReference type="NCBI Taxonomy" id="872965"/>
    <lineage>
        <taxon>Bacteria</taxon>
        <taxon>Bacillati</taxon>
        <taxon>Chloroflexota</taxon>
        <taxon>Ardenticatenia</taxon>
        <taxon>Ardenticatenales</taxon>
        <taxon>Ardenticatenaceae</taxon>
        <taxon>Ardenticatena</taxon>
    </lineage>
</organism>
<dbReference type="Pfam" id="PF00108">
    <property type="entry name" value="Thiolase_N"/>
    <property type="match status" value="1"/>
</dbReference>
<reference evidence="9 10" key="1">
    <citation type="journal article" date="2015" name="Genome Announc.">
        <title>Draft Genome Sequence of a Heterotrophic Facultative Anaerobic Thermophilic Bacterium, Ardenticatena maritima Strain 110ST.</title>
        <authorList>
            <person name="Kawaichi S."/>
            <person name="Yoshida T."/>
            <person name="Sako Y."/>
            <person name="Nakamura R."/>
        </authorList>
    </citation>
    <scope>NUCLEOTIDE SEQUENCE [LARGE SCALE GENOMIC DNA]</scope>
    <source>
        <strain evidence="9 10">110S</strain>
    </source>
</reference>
<feature type="active site" description="Proton acceptor" evidence="5">
    <location>
        <position position="390"/>
    </location>
</feature>
<comment type="similarity">
    <text evidence="1 6">Belongs to the thiolase-like superfamily. Thiolase family.</text>
</comment>
<dbReference type="PANTHER" id="PTHR18919">
    <property type="entry name" value="ACETYL-COA C-ACYLTRANSFERASE"/>
    <property type="match status" value="1"/>
</dbReference>
<keyword evidence="4 6" id="KW-0012">Acyltransferase</keyword>
<dbReference type="InterPro" id="IPR020613">
    <property type="entry name" value="Thiolase_CS"/>
</dbReference>
<evidence type="ECO:0000313" key="9">
    <source>
        <dbReference type="EMBL" id="GAP62234.1"/>
    </source>
</evidence>
<name>A0A0N0RFG7_9CHLR</name>
<evidence type="ECO:0000256" key="5">
    <source>
        <dbReference type="PIRSR" id="PIRSR000429-1"/>
    </source>
</evidence>
<dbReference type="InterPro" id="IPR016039">
    <property type="entry name" value="Thiolase-like"/>
</dbReference>
<dbReference type="NCBIfam" id="TIGR01930">
    <property type="entry name" value="AcCoA-C-Actrans"/>
    <property type="match status" value="1"/>
</dbReference>
<dbReference type="Proteomes" id="UP000037784">
    <property type="component" value="Unassembled WGS sequence"/>
</dbReference>
<dbReference type="InterPro" id="IPR002155">
    <property type="entry name" value="Thiolase"/>
</dbReference>
<dbReference type="PROSITE" id="PS00737">
    <property type="entry name" value="THIOLASE_2"/>
    <property type="match status" value="1"/>
</dbReference>
<dbReference type="Gene3D" id="3.40.47.10">
    <property type="match status" value="1"/>
</dbReference>
<dbReference type="STRING" id="872965.SE16_14430"/>
<feature type="active site" description="Acyl-thioester intermediate" evidence="5">
    <location>
        <position position="130"/>
    </location>
</feature>
<dbReference type="InParanoid" id="A0A0N0RFG7"/>
<dbReference type="GO" id="GO:0003985">
    <property type="term" value="F:acetyl-CoA C-acetyltransferase activity"/>
    <property type="evidence" value="ECO:0007669"/>
    <property type="project" value="UniProtKB-EC"/>
</dbReference>
<evidence type="ECO:0000256" key="3">
    <source>
        <dbReference type="ARBA" id="ARBA00022679"/>
    </source>
</evidence>